<dbReference type="InterPro" id="IPR005860">
    <property type="entry name" value="CobD"/>
</dbReference>
<evidence type="ECO:0000256" key="4">
    <source>
        <dbReference type="ARBA" id="ARBA00012285"/>
    </source>
</evidence>
<reference evidence="11 12" key="1">
    <citation type="journal article" date="2016" name="Genome Announc.">
        <title>Draft Genome Sequence of the Anaerobic Ammonium-Oxidizing Bacterium 'Candidatus Brocadia sp. 40'.</title>
        <authorList>
            <person name="Ali M."/>
            <person name="Haroon M.F."/>
            <person name="Narita Y."/>
            <person name="Zhang L."/>
            <person name="Rangel Shaw D."/>
            <person name="Okabe S."/>
            <person name="Saikaly P.E."/>
        </authorList>
    </citation>
    <scope>NUCLEOTIDE SEQUENCE [LARGE SCALE GENOMIC DNA]</scope>
    <source>
        <strain evidence="11 12">40</strain>
    </source>
</reference>
<accession>A0A1V6LYF0</accession>
<comment type="caution">
    <text evidence="11">The sequence shown here is derived from an EMBL/GenBank/DDBJ whole genome shotgun (WGS) entry which is preliminary data.</text>
</comment>
<dbReference type="Gene3D" id="3.90.1150.10">
    <property type="entry name" value="Aspartate Aminotransferase, domain 1"/>
    <property type="match status" value="1"/>
</dbReference>
<comment type="function">
    <text evidence="2">Decarboxylates L-threonine-O-3-phosphate to yield (R)-1-amino-2-propanol O-2-phosphate, the precursor for the linkage between the nucleotide loop and the corrin ring in cobalamin.</text>
</comment>
<evidence type="ECO:0000256" key="5">
    <source>
        <dbReference type="ARBA" id="ARBA00022573"/>
    </source>
</evidence>
<evidence type="ECO:0000256" key="1">
    <source>
        <dbReference type="ARBA" id="ARBA00001933"/>
    </source>
</evidence>
<dbReference type="GO" id="GO:0009236">
    <property type="term" value="P:cobalamin biosynthetic process"/>
    <property type="evidence" value="ECO:0007669"/>
    <property type="project" value="UniProtKB-UniPathway"/>
</dbReference>
<dbReference type="NCBIfam" id="TIGR01140">
    <property type="entry name" value="L_thr_O3P_dcar"/>
    <property type="match status" value="1"/>
</dbReference>
<dbReference type="InterPro" id="IPR015421">
    <property type="entry name" value="PyrdxlP-dep_Trfase_major"/>
</dbReference>
<evidence type="ECO:0000313" key="11">
    <source>
        <dbReference type="EMBL" id="OQD45146.1"/>
    </source>
</evidence>
<dbReference type="CDD" id="cd00609">
    <property type="entry name" value="AAT_like"/>
    <property type="match status" value="1"/>
</dbReference>
<organism evidence="11 12">
    <name type="scientific">Candidatus Brocadia sapporoensis</name>
    <dbReference type="NCBI Taxonomy" id="392547"/>
    <lineage>
        <taxon>Bacteria</taxon>
        <taxon>Pseudomonadati</taxon>
        <taxon>Planctomycetota</taxon>
        <taxon>Candidatus Brocadiia</taxon>
        <taxon>Candidatus Brocadiales</taxon>
        <taxon>Candidatus Brocadiaceae</taxon>
        <taxon>Candidatus Brocadia</taxon>
    </lineage>
</organism>
<evidence type="ECO:0000256" key="3">
    <source>
        <dbReference type="ARBA" id="ARBA00004953"/>
    </source>
</evidence>
<dbReference type="InterPro" id="IPR015424">
    <property type="entry name" value="PyrdxlP-dep_Trfase"/>
</dbReference>
<dbReference type="RefSeq" id="WP_070067683.1">
    <property type="nucleotide sequence ID" value="NZ_MJUW02000102.1"/>
</dbReference>
<evidence type="ECO:0000313" key="12">
    <source>
        <dbReference type="Proteomes" id="UP000242219"/>
    </source>
</evidence>
<evidence type="ECO:0000256" key="9">
    <source>
        <dbReference type="ARBA" id="ARBA00048531"/>
    </source>
</evidence>
<comment type="catalytic activity">
    <reaction evidence="9">
        <text>O-phospho-L-threonine + H(+) = (R)-1-aminopropan-2-yl phosphate + CO2</text>
        <dbReference type="Rhea" id="RHEA:11492"/>
        <dbReference type="ChEBI" id="CHEBI:15378"/>
        <dbReference type="ChEBI" id="CHEBI:16526"/>
        <dbReference type="ChEBI" id="CHEBI:58563"/>
        <dbReference type="ChEBI" id="CHEBI:58675"/>
        <dbReference type="EC" id="4.1.1.81"/>
    </reaction>
</comment>
<name>A0A1V6LYF0_9BACT</name>
<dbReference type="InterPro" id="IPR004839">
    <property type="entry name" value="Aminotransferase_I/II_large"/>
</dbReference>
<keyword evidence="5" id="KW-0169">Cobalamin biosynthesis</keyword>
<evidence type="ECO:0000256" key="6">
    <source>
        <dbReference type="ARBA" id="ARBA00022898"/>
    </source>
</evidence>
<dbReference type="EC" id="4.1.1.81" evidence="4"/>
<keyword evidence="7" id="KW-0456">Lyase</keyword>
<evidence type="ECO:0000259" key="10">
    <source>
        <dbReference type="Pfam" id="PF00155"/>
    </source>
</evidence>
<dbReference type="Proteomes" id="UP000242219">
    <property type="component" value="Unassembled WGS sequence"/>
</dbReference>
<dbReference type="AlphaFoldDB" id="A0A1V6LYF0"/>
<dbReference type="GO" id="GO:0048472">
    <property type="term" value="F:threonine-phosphate decarboxylase activity"/>
    <property type="evidence" value="ECO:0007669"/>
    <property type="project" value="UniProtKB-EC"/>
</dbReference>
<protein>
    <recommendedName>
        <fullName evidence="4">threonine-phosphate decarboxylase</fullName>
        <ecNumber evidence="4">4.1.1.81</ecNumber>
    </recommendedName>
    <alternativeName>
        <fullName evidence="8">L-threonine-O-3-phosphate decarboxylase</fullName>
    </alternativeName>
</protein>
<dbReference type="InterPro" id="IPR004838">
    <property type="entry name" value="NHTrfase_class1_PyrdxlP-BS"/>
</dbReference>
<dbReference type="Gene3D" id="3.40.640.10">
    <property type="entry name" value="Type I PLP-dependent aspartate aminotransferase-like (Major domain)"/>
    <property type="match status" value="1"/>
</dbReference>
<dbReference type="SUPFAM" id="SSF53383">
    <property type="entry name" value="PLP-dependent transferases"/>
    <property type="match status" value="1"/>
</dbReference>
<keyword evidence="6" id="KW-0663">Pyridoxal phosphate</keyword>
<evidence type="ECO:0000256" key="2">
    <source>
        <dbReference type="ARBA" id="ARBA00003444"/>
    </source>
</evidence>
<dbReference type="PANTHER" id="PTHR42885:SF1">
    <property type="entry name" value="THREONINE-PHOSPHATE DECARBOXYLASE"/>
    <property type="match status" value="1"/>
</dbReference>
<keyword evidence="12" id="KW-1185">Reference proteome</keyword>
<dbReference type="Pfam" id="PF00155">
    <property type="entry name" value="Aminotran_1_2"/>
    <property type="match status" value="1"/>
</dbReference>
<proteinExistence type="predicted"/>
<dbReference type="GO" id="GO:0030170">
    <property type="term" value="F:pyridoxal phosphate binding"/>
    <property type="evidence" value="ECO:0007669"/>
    <property type="project" value="InterPro"/>
</dbReference>
<dbReference type="EMBL" id="MJUW02000102">
    <property type="protein sequence ID" value="OQD45146.1"/>
    <property type="molecule type" value="Genomic_DNA"/>
</dbReference>
<dbReference type="UniPathway" id="UPA00148"/>
<gene>
    <name evidence="11" type="ORF">BIY37_10000</name>
</gene>
<evidence type="ECO:0000256" key="8">
    <source>
        <dbReference type="ARBA" id="ARBA00029996"/>
    </source>
</evidence>
<dbReference type="PROSITE" id="PS00105">
    <property type="entry name" value="AA_TRANSFER_CLASS_1"/>
    <property type="match status" value="1"/>
</dbReference>
<comment type="pathway">
    <text evidence="3">Cofactor biosynthesis; adenosylcobalamin biosynthesis.</text>
</comment>
<evidence type="ECO:0000256" key="7">
    <source>
        <dbReference type="ARBA" id="ARBA00023239"/>
    </source>
</evidence>
<dbReference type="PANTHER" id="PTHR42885">
    <property type="entry name" value="HISTIDINOL-PHOSPHATE AMINOTRANSFERASE-RELATED"/>
    <property type="match status" value="1"/>
</dbReference>
<dbReference type="InterPro" id="IPR015422">
    <property type="entry name" value="PyrdxlP-dep_Trfase_small"/>
</dbReference>
<feature type="domain" description="Aminotransferase class I/classII large" evidence="10">
    <location>
        <begin position="20"/>
        <end position="349"/>
    </location>
</feature>
<sequence length="365" mass="41065">MFKGHGGNIKPFLTPGNSSILDFSASINPLGYPEKVKKTVMDNFDDILHYPDIDCASLKKYLSRKIGHAEEEIIVGNGSTELFYLIPRALRPAKGIVFQPTFSEFTEALKCSCTEVINHVLKEKDGFGFRYCKDDFRDQKTGMVFLCNPNNPTGQLIEKGAIVKMAKQHPDIIFVVDEAFVDFLDSPEKYSVIDDVGAMGNLIVVRSLTKFYGFPGIRIGYLAAHADLIKKMVEYKEPWSVNALAQHAAMAAMEDSEFISRSREFMFRERLFLFHELSAIDGLLPYEPTANYIFVKIKQDTMTSSSLCKRLIEDGIAIRDCSNFLGLDNSYFRVAVRTRTENIRLIEALKKIVAGKSIMAGFLAN</sequence>
<comment type="cofactor">
    <cofactor evidence="1">
        <name>pyridoxal 5'-phosphate</name>
        <dbReference type="ChEBI" id="CHEBI:597326"/>
    </cofactor>
</comment>